<dbReference type="InterPro" id="IPR013766">
    <property type="entry name" value="Thioredoxin_domain"/>
</dbReference>
<evidence type="ECO:0000256" key="4">
    <source>
        <dbReference type="ARBA" id="ARBA00022559"/>
    </source>
</evidence>
<keyword evidence="4" id="KW-0575">Peroxidase</keyword>
<evidence type="ECO:0000256" key="12">
    <source>
        <dbReference type="ARBA" id="ARBA00049091"/>
    </source>
</evidence>
<keyword evidence="6" id="KW-0560">Oxidoreductase</keyword>
<dbReference type="InterPro" id="IPR050924">
    <property type="entry name" value="Peroxiredoxin_BCP/PrxQ"/>
</dbReference>
<evidence type="ECO:0000256" key="5">
    <source>
        <dbReference type="ARBA" id="ARBA00022862"/>
    </source>
</evidence>
<dbReference type="InterPro" id="IPR036249">
    <property type="entry name" value="Thioredoxin-like_sf"/>
</dbReference>
<accession>A0A7M2X000</accession>
<dbReference type="Pfam" id="PF00578">
    <property type="entry name" value="AhpC-TSA"/>
    <property type="match status" value="1"/>
</dbReference>
<reference evidence="15 16" key="1">
    <citation type="submission" date="2020-10" db="EMBL/GenBank/DDBJ databases">
        <title>Wide distribution of Phycisphaera-like planctomycetes from WD2101 soil group in peatlands and genome analysis of the first cultivated representative.</title>
        <authorList>
            <person name="Dedysh S.N."/>
            <person name="Beletsky A.V."/>
            <person name="Ivanova A."/>
            <person name="Kulichevskaya I.S."/>
            <person name="Suzina N.E."/>
            <person name="Philippov D.A."/>
            <person name="Rakitin A.L."/>
            <person name="Mardanov A.V."/>
            <person name="Ravin N.V."/>
        </authorList>
    </citation>
    <scope>NUCLEOTIDE SEQUENCE [LARGE SCALE GENOMIC DNA]</scope>
    <source>
        <strain evidence="15 16">M1803</strain>
    </source>
</reference>
<evidence type="ECO:0000256" key="7">
    <source>
        <dbReference type="ARBA" id="ARBA00023157"/>
    </source>
</evidence>
<dbReference type="SUPFAM" id="SSF52833">
    <property type="entry name" value="Thioredoxin-like"/>
    <property type="match status" value="1"/>
</dbReference>
<feature type="active site" description="Cysteine sulfenic acid (-SOH) intermediate; for peroxidase activity" evidence="13">
    <location>
        <position position="48"/>
    </location>
</feature>
<dbReference type="InterPro" id="IPR000866">
    <property type="entry name" value="AhpC/TSA"/>
</dbReference>
<evidence type="ECO:0000313" key="16">
    <source>
        <dbReference type="Proteomes" id="UP000593765"/>
    </source>
</evidence>
<dbReference type="RefSeq" id="WP_206293874.1">
    <property type="nucleotide sequence ID" value="NZ_CP063458.1"/>
</dbReference>
<name>A0A7M2X000_9BACT</name>
<keyword evidence="5" id="KW-0049">Antioxidant</keyword>
<evidence type="ECO:0000256" key="2">
    <source>
        <dbReference type="ARBA" id="ARBA00011245"/>
    </source>
</evidence>
<dbReference type="GO" id="GO:0045454">
    <property type="term" value="P:cell redox homeostasis"/>
    <property type="evidence" value="ECO:0007669"/>
    <property type="project" value="TreeGrafter"/>
</dbReference>
<dbReference type="PANTHER" id="PTHR42801">
    <property type="entry name" value="THIOREDOXIN-DEPENDENT PEROXIDE REDUCTASE"/>
    <property type="match status" value="1"/>
</dbReference>
<dbReference type="GO" id="GO:0008379">
    <property type="term" value="F:thioredoxin peroxidase activity"/>
    <property type="evidence" value="ECO:0007669"/>
    <property type="project" value="TreeGrafter"/>
</dbReference>
<dbReference type="CDD" id="cd02971">
    <property type="entry name" value="PRX_family"/>
    <property type="match status" value="1"/>
</dbReference>
<evidence type="ECO:0000256" key="8">
    <source>
        <dbReference type="ARBA" id="ARBA00023284"/>
    </source>
</evidence>
<sequence length="156" mass="17221">MDNQPLKIGEPAPDFELMDENKNKISLSSLRGKKVVLLFYPMDFSPTCTTEHCAFGPALPQLAGDGGTVVYGVSIDSPFCHAEYKAKYNIPYSLLADPTRKMVKAYGMFAGEEPYNCGKRGTVIINSTGLVAAWQEQPMREPREVEKLKQLIASAE</sequence>
<comment type="subunit">
    <text evidence="2">Monomer.</text>
</comment>
<comment type="catalytic activity">
    <reaction evidence="12">
        <text>a hydroperoxide + [thioredoxin]-dithiol = an alcohol + [thioredoxin]-disulfide + H2O</text>
        <dbReference type="Rhea" id="RHEA:62620"/>
        <dbReference type="Rhea" id="RHEA-COMP:10698"/>
        <dbReference type="Rhea" id="RHEA-COMP:10700"/>
        <dbReference type="ChEBI" id="CHEBI:15377"/>
        <dbReference type="ChEBI" id="CHEBI:29950"/>
        <dbReference type="ChEBI" id="CHEBI:30879"/>
        <dbReference type="ChEBI" id="CHEBI:35924"/>
        <dbReference type="ChEBI" id="CHEBI:50058"/>
        <dbReference type="EC" id="1.11.1.24"/>
    </reaction>
</comment>
<organism evidence="15 16">
    <name type="scientific">Humisphaera borealis</name>
    <dbReference type="NCBI Taxonomy" id="2807512"/>
    <lineage>
        <taxon>Bacteria</taxon>
        <taxon>Pseudomonadati</taxon>
        <taxon>Planctomycetota</taxon>
        <taxon>Phycisphaerae</taxon>
        <taxon>Tepidisphaerales</taxon>
        <taxon>Tepidisphaeraceae</taxon>
        <taxon>Humisphaera</taxon>
    </lineage>
</organism>
<dbReference type="PANTHER" id="PTHR42801:SF4">
    <property type="entry name" value="AHPC_TSA FAMILY PROTEIN"/>
    <property type="match status" value="1"/>
</dbReference>
<dbReference type="InterPro" id="IPR024706">
    <property type="entry name" value="Peroxiredoxin_AhpC-typ"/>
</dbReference>
<proteinExistence type="inferred from homology"/>
<dbReference type="GO" id="GO:0034599">
    <property type="term" value="P:cellular response to oxidative stress"/>
    <property type="evidence" value="ECO:0007669"/>
    <property type="project" value="TreeGrafter"/>
</dbReference>
<dbReference type="KEGG" id="hbs:IPV69_05280"/>
<protein>
    <recommendedName>
        <fullName evidence="3">thioredoxin-dependent peroxiredoxin</fullName>
        <ecNumber evidence="3">1.11.1.24</ecNumber>
    </recommendedName>
    <alternativeName>
        <fullName evidence="9">Thioredoxin peroxidase</fullName>
    </alternativeName>
    <alternativeName>
        <fullName evidence="11">Thioredoxin-dependent peroxiredoxin Bcp</fullName>
    </alternativeName>
</protein>
<evidence type="ECO:0000256" key="3">
    <source>
        <dbReference type="ARBA" id="ARBA00013017"/>
    </source>
</evidence>
<feature type="domain" description="Thioredoxin" evidence="14">
    <location>
        <begin position="6"/>
        <end position="156"/>
    </location>
</feature>
<evidence type="ECO:0000256" key="11">
    <source>
        <dbReference type="ARBA" id="ARBA00042639"/>
    </source>
</evidence>
<dbReference type="PROSITE" id="PS51352">
    <property type="entry name" value="THIOREDOXIN_2"/>
    <property type="match status" value="1"/>
</dbReference>
<keyword evidence="7" id="KW-1015">Disulfide bond</keyword>
<evidence type="ECO:0000256" key="13">
    <source>
        <dbReference type="PIRSR" id="PIRSR000239-1"/>
    </source>
</evidence>
<dbReference type="PIRSF" id="PIRSF000239">
    <property type="entry name" value="AHPC"/>
    <property type="match status" value="1"/>
</dbReference>
<keyword evidence="16" id="KW-1185">Reference proteome</keyword>
<evidence type="ECO:0000313" key="15">
    <source>
        <dbReference type="EMBL" id="QOV90772.1"/>
    </source>
</evidence>
<evidence type="ECO:0000259" key="14">
    <source>
        <dbReference type="PROSITE" id="PS51352"/>
    </source>
</evidence>
<comment type="function">
    <text evidence="1">Thiol-specific peroxidase that catalyzes the reduction of hydrogen peroxide and organic hydroperoxides to water and alcohols, respectively. Plays a role in cell protection against oxidative stress by detoxifying peroxides and as sensor of hydrogen peroxide-mediated signaling events.</text>
</comment>
<dbReference type="Proteomes" id="UP000593765">
    <property type="component" value="Chromosome"/>
</dbReference>
<evidence type="ECO:0000256" key="1">
    <source>
        <dbReference type="ARBA" id="ARBA00003330"/>
    </source>
</evidence>
<dbReference type="AlphaFoldDB" id="A0A7M2X000"/>
<dbReference type="GO" id="GO:0005737">
    <property type="term" value="C:cytoplasm"/>
    <property type="evidence" value="ECO:0007669"/>
    <property type="project" value="TreeGrafter"/>
</dbReference>
<evidence type="ECO:0000256" key="6">
    <source>
        <dbReference type="ARBA" id="ARBA00023002"/>
    </source>
</evidence>
<keyword evidence="8" id="KW-0676">Redox-active center</keyword>
<dbReference type="EC" id="1.11.1.24" evidence="3"/>
<comment type="similarity">
    <text evidence="10">Belongs to the peroxiredoxin family. BCP/PrxQ subfamily.</text>
</comment>
<gene>
    <name evidence="15" type="ORF">IPV69_05280</name>
</gene>
<dbReference type="EMBL" id="CP063458">
    <property type="protein sequence ID" value="QOV90772.1"/>
    <property type="molecule type" value="Genomic_DNA"/>
</dbReference>
<evidence type="ECO:0000256" key="10">
    <source>
        <dbReference type="ARBA" id="ARBA00038489"/>
    </source>
</evidence>
<evidence type="ECO:0000256" key="9">
    <source>
        <dbReference type="ARBA" id="ARBA00032824"/>
    </source>
</evidence>
<dbReference type="Gene3D" id="3.40.30.10">
    <property type="entry name" value="Glutaredoxin"/>
    <property type="match status" value="1"/>
</dbReference>